<evidence type="ECO:0000313" key="7">
    <source>
        <dbReference type="Proteomes" id="UP000033500"/>
    </source>
</evidence>
<evidence type="ECO:0000256" key="4">
    <source>
        <dbReference type="ARBA" id="ARBA00023163"/>
    </source>
</evidence>
<evidence type="ECO:0000256" key="3">
    <source>
        <dbReference type="ARBA" id="ARBA00023125"/>
    </source>
</evidence>
<dbReference type="SUPFAM" id="SSF53850">
    <property type="entry name" value="Periplasmic binding protein-like II"/>
    <property type="match status" value="1"/>
</dbReference>
<dbReference type="PRINTS" id="PR00039">
    <property type="entry name" value="HTHLYSR"/>
</dbReference>
<dbReference type="Pfam" id="PF03466">
    <property type="entry name" value="LysR_substrate"/>
    <property type="match status" value="1"/>
</dbReference>
<protein>
    <submittedName>
        <fullName evidence="6">LysR family transcriptional regulator</fullName>
    </submittedName>
</protein>
<dbReference type="GO" id="GO:0003677">
    <property type="term" value="F:DNA binding"/>
    <property type="evidence" value="ECO:0007669"/>
    <property type="project" value="UniProtKB-KW"/>
</dbReference>
<dbReference type="InterPro" id="IPR050176">
    <property type="entry name" value="LTTR"/>
</dbReference>
<dbReference type="RefSeq" id="WP_046046636.1">
    <property type="nucleotide sequence ID" value="NZ_LACD01000012.1"/>
</dbReference>
<evidence type="ECO:0000313" key="6">
    <source>
        <dbReference type="EMBL" id="KJZ44590.1"/>
    </source>
</evidence>
<sequence>MSGELDGTLLKVFVAIIECHGFSAAAERLHKTQSTISQSLQRLEEIVGTPLVQRTSRSVGLTPGGETFLIYARQILKLHADAINAVQLPDEQVCIHVGMPEDYAQFCLAGVLRDFQVQFPQVRPDICCEMSTALVSRLQRGELDLVLGVQHANLQPGEYLCDEPLVWVAAEGWRAGKDESVPLAVYAEGCAFRANAVRALAEAGRPWHVVYTSQSPRGIGIAIEQGQSVGVTARRLVPPGWQVLDETQGFPPIDPARLMVWRSTQSQALAVEALVGILCRELGRSDLLAQRGFAALTTGHQPQQ</sequence>
<gene>
    <name evidence="6" type="ORF">VC34_11530</name>
</gene>
<dbReference type="SUPFAM" id="SSF46785">
    <property type="entry name" value="Winged helix' DNA-binding domain"/>
    <property type="match status" value="1"/>
</dbReference>
<accession>A0A0F4TKR1</accession>
<evidence type="ECO:0000256" key="1">
    <source>
        <dbReference type="ARBA" id="ARBA00009437"/>
    </source>
</evidence>
<organism evidence="6 7">
    <name type="scientific">Pseudomonas fluorescens</name>
    <dbReference type="NCBI Taxonomy" id="294"/>
    <lineage>
        <taxon>Bacteria</taxon>
        <taxon>Pseudomonadati</taxon>
        <taxon>Pseudomonadota</taxon>
        <taxon>Gammaproteobacteria</taxon>
        <taxon>Pseudomonadales</taxon>
        <taxon>Pseudomonadaceae</taxon>
        <taxon>Pseudomonas</taxon>
    </lineage>
</organism>
<comment type="similarity">
    <text evidence="1">Belongs to the LysR transcriptional regulatory family.</text>
</comment>
<dbReference type="Pfam" id="PF00126">
    <property type="entry name" value="HTH_1"/>
    <property type="match status" value="1"/>
</dbReference>
<proteinExistence type="inferred from homology"/>
<dbReference type="PANTHER" id="PTHR30579">
    <property type="entry name" value="TRANSCRIPTIONAL REGULATOR"/>
    <property type="match status" value="1"/>
</dbReference>
<dbReference type="AlphaFoldDB" id="A0A0F4TKR1"/>
<dbReference type="InterPro" id="IPR005119">
    <property type="entry name" value="LysR_subst-bd"/>
</dbReference>
<keyword evidence="3" id="KW-0238">DNA-binding</keyword>
<keyword evidence="2" id="KW-0805">Transcription regulation</keyword>
<dbReference type="Proteomes" id="UP000033500">
    <property type="component" value="Unassembled WGS sequence"/>
</dbReference>
<feature type="domain" description="HTH lysR-type" evidence="5">
    <location>
        <begin position="5"/>
        <end position="62"/>
    </location>
</feature>
<dbReference type="InterPro" id="IPR000847">
    <property type="entry name" value="LysR_HTH_N"/>
</dbReference>
<dbReference type="InterPro" id="IPR036390">
    <property type="entry name" value="WH_DNA-bd_sf"/>
</dbReference>
<keyword evidence="4" id="KW-0804">Transcription</keyword>
<comment type="caution">
    <text evidence="6">The sequence shown here is derived from an EMBL/GenBank/DDBJ whole genome shotgun (WGS) entry which is preliminary data.</text>
</comment>
<dbReference type="GO" id="GO:0003700">
    <property type="term" value="F:DNA-binding transcription factor activity"/>
    <property type="evidence" value="ECO:0007669"/>
    <property type="project" value="InterPro"/>
</dbReference>
<dbReference type="PATRIC" id="fig|294.131.peg.363"/>
<dbReference type="EMBL" id="LACD01000012">
    <property type="protein sequence ID" value="KJZ44590.1"/>
    <property type="molecule type" value="Genomic_DNA"/>
</dbReference>
<evidence type="ECO:0000256" key="2">
    <source>
        <dbReference type="ARBA" id="ARBA00023015"/>
    </source>
</evidence>
<dbReference type="Gene3D" id="3.40.190.10">
    <property type="entry name" value="Periplasmic binding protein-like II"/>
    <property type="match status" value="2"/>
</dbReference>
<dbReference type="PROSITE" id="PS50931">
    <property type="entry name" value="HTH_LYSR"/>
    <property type="match status" value="1"/>
</dbReference>
<dbReference type="FunFam" id="1.10.10.10:FF:000001">
    <property type="entry name" value="LysR family transcriptional regulator"/>
    <property type="match status" value="1"/>
</dbReference>
<evidence type="ECO:0000259" key="5">
    <source>
        <dbReference type="PROSITE" id="PS50931"/>
    </source>
</evidence>
<dbReference type="Gene3D" id="1.10.10.10">
    <property type="entry name" value="Winged helix-like DNA-binding domain superfamily/Winged helix DNA-binding domain"/>
    <property type="match status" value="1"/>
</dbReference>
<name>A0A0F4TKR1_PSEFL</name>
<reference evidence="6 7" key="1">
    <citation type="submission" date="2015-03" db="EMBL/GenBank/DDBJ databases">
        <title>Comparative genomics of Pseudomonas insights into diversity of traits involved in vanlence and defense.</title>
        <authorList>
            <person name="Qin Y."/>
        </authorList>
    </citation>
    <scope>NUCLEOTIDE SEQUENCE [LARGE SCALE GENOMIC DNA]</scope>
    <source>
        <strain evidence="6 7">C3</strain>
    </source>
</reference>
<dbReference type="InterPro" id="IPR036388">
    <property type="entry name" value="WH-like_DNA-bd_sf"/>
</dbReference>
<dbReference type="PANTHER" id="PTHR30579:SF7">
    <property type="entry name" value="HTH-TYPE TRANSCRIPTIONAL REGULATOR LRHA-RELATED"/>
    <property type="match status" value="1"/>
</dbReference>